<dbReference type="EMBL" id="CM023485">
    <property type="protein sequence ID" value="KAH6931573.1"/>
    <property type="molecule type" value="Genomic_DNA"/>
</dbReference>
<comment type="caution">
    <text evidence="1">The sequence shown here is derived from an EMBL/GenBank/DDBJ whole genome shotgun (WGS) entry which is preliminary data.</text>
</comment>
<proteinExistence type="predicted"/>
<sequence length="615" mass="68697">MLRVIRGIIPCSSASPSEPKRTGHCSSSLLVTSLGVDTMPDVDLRPGQEATVLEQKLDGAKPPVGKLTLTNCVVADPDDLLRCVMRCTELRMLYCLSSGIRLKHLVDYVLPALKNLSHLEFTLDKREDVEELSTTSHNIRTCDTLSESINYLYVEVAGSSRTELVTEMISRLPNVFELHVHILRGKLSDLVSIIEGAWRESAHILCLKITSEVPPEVQREPRDDVPSDGPRFGDYANVCGNLLLRRDPPTRNCFRLRDLAVRTDRLHPIEPVIVVVNIDETTPIHVQMGDAGTKNEWYDVHSLSLVLVGPDGPFLQEVARAGESFHSGLVSFLDQFRSKSTAISSLKELNVSSFHFREDLDFTEVLSEAGLTALTALSVTPCGISHPGALQRLAATCTQLEDLDIRIYTNYRKCFRCWQPLSLCPVAASQLSLNRGRLTFSNVMDIYSLHFLSVCQISELRMSGMCSDPRKRVKDVIAAVRQNESLRSLVLNFFGIVFDQDFTESLAMLLALRFLCLQTPMPHDIFTVRSFMETVTTSSPMLEVMHVHFTHNETGSTQRYTWVRKAESVEELRSAEAPPGPVQGDLFTDRPCVICSTQTYIGLVKPHNRGARTQV</sequence>
<evidence type="ECO:0000313" key="2">
    <source>
        <dbReference type="Proteomes" id="UP000821845"/>
    </source>
</evidence>
<keyword evidence="2" id="KW-1185">Reference proteome</keyword>
<accession>A0ACB7S9M6</accession>
<gene>
    <name evidence="1" type="ORF">HPB50_025462</name>
</gene>
<reference evidence="1" key="1">
    <citation type="submission" date="2020-05" db="EMBL/GenBank/DDBJ databases">
        <title>Large-scale comparative analyses of tick genomes elucidate their genetic diversity and vector capacities.</title>
        <authorList>
            <person name="Jia N."/>
            <person name="Wang J."/>
            <person name="Shi W."/>
            <person name="Du L."/>
            <person name="Sun Y."/>
            <person name="Zhan W."/>
            <person name="Jiang J."/>
            <person name="Wang Q."/>
            <person name="Zhang B."/>
            <person name="Ji P."/>
            <person name="Sakyi L.B."/>
            <person name="Cui X."/>
            <person name="Yuan T."/>
            <person name="Jiang B."/>
            <person name="Yang W."/>
            <person name="Lam T.T.-Y."/>
            <person name="Chang Q."/>
            <person name="Ding S."/>
            <person name="Wang X."/>
            <person name="Zhu J."/>
            <person name="Ruan X."/>
            <person name="Zhao L."/>
            <person name="Wei J."/>
            <person name="Que T."/>
            <person name="Du C."/>
            <person name="Cheng J."/>
            <person name="Dai P."/>
            <person name="Han X."/>
            <person name="Huang E."/>
            <person name="Gao Y."/>
            <person name="Liu J."/>
            <person name="Shao H."/>
            <person name="Ye R."/>
            <person name="Li L."/>
            <person name="Wei W."/>
            <person name="Wang X."/>
            <person name="Wang C."/>
            <person name="Yang T."/>
            <person name="Huo Q."/>
            <person name="Li W."/>
            <person name="Guo W."/>
            <person name="Chen H."/>
            <person name="Zhou L."/>
            <person name="Ni X."/>
            <person name="Tian J."/>
            <person name="Zhou Y."/>
            <person name="Sheng Y."/>
            <person name="Liu T."/>
            <person name="Pan Y."/>
            <person name="Xia L."/>
            <person name="Li J."/>
            <person name="Zhao F."/>
            <person name="Cao W."/>
        </authorList>
    </citation>
    <scope>NUCLEOTIDE SEQUENCE</scope>
    <source>
        <strain evidence="1">Hyas-2018</strain>
    </source>
</reference>
<protein>
    <submittedName>
        <fullName evidence="1">Uncharacterized protein</fullName>
    </submittedName>
</protein>
<organism evidence="1 2">
    <name type="scientific">Hyalomma asiaticum</name>
    <name type="common">Tick</name>
    <dbReference type="NCBI Taxonomy" id="266040"/>
    <lineage>
        <taxon>Eukaryota</taxon>
        <taxon>Metazoa</taxon>
        <taxon>Ecdysozoa</taxon>
        <taxon>Arthropoda</taxon>
        <taxon>Chelicerata</taxon>
        <taxon>Arachnida</taxon>
        <taxon>Acari</taxon>
        <taxon>Parasitiformes</taxon>
        <taxon>Ixodida</taxon>
        <taxon>Ixodoidea</taxon>
        <taxon>Ixodidae</taxon>
        <taxon>Hyalomminae</taxon>
        <taxon>Hyalomma</taxon>
    </lineage>
</organism>
<name>A0ACB7S9M6_HYAAI</name>
<dbReference type="Proteomes" id="UP000821845">
    <property type="component" value="Chromosome 5"/>
</dbReference>
<evidence type="ECO:0000313" key="1">
    <source>
        <dbReference type="EMBL" id="KAH6931573.1"/>
    </source>
</evidence>